<keyword evidence="6" id="KW-0500">Molybdenum</keyword>
<dbReference type="Gene3D" id="2.170.190.11">
    <property type="entry name" value="Molybdopterin biosynthesis moea protein, domain 3"/>
    <property type="match status" value="1"/>
</dbReference>
<evidence type="ECO:0000259" key="7">
    <source>
        <dbReference type="SMART" id="SM00852"/>
    </source>
</evidence>
<dbReference type="GO" id="GO:0005737">
    <property type="term" value="C:cytoplasm"/>
    <property type="evidence" value="ECO:0007669"/>
    <property type="project" value="TreeGrafter"/>
</dbReference>
<reference evidence="8 9" key="1">
    <citation type="submission" date="2013-05" db="EMBL/GenBank/DDBJ databases">
        <title>Genome assembly of Chondromyces apiculatus DSM 436.</title>
        <authorList>
            <person name="Sharma G."/>
            <person name="Khatri I."/>
            <person name="Kaur C."/>
            <person name="Mayilraj S."/>
            <person name="Subramanian S."/>
        </authorList>
    </citation>
    <scope>NUCLEOTIDE SEQUENCE [LARGE SCALE GENOMIC DNA]</scope>
    <source>
        <strain evidence="8 9">DSM 436</strain>
    </source>
</reference>
<evidence type="ECO:0000256" key="4">
    <source>
        <dbReference type="ARBA" id="ARBA00023150"/>
    </source>
</evidence>
<dbReference type="GO" id="GO:0061599">
    <property type="term" value="F:molybdopterin molybdotransferase activity"/>
    <property type="evidence" value="ECO:0007669"/>
    <property type="project" value="UniProtKB-UniRule"/>
</dbReference>
<dbReference type="Pfam" id="PF03454">
    <property type="entry name" value="MoeA_C"/>
    <property type="match status" value="1"/>
</dbReference>
<dbReference type="GO" id="GO:0006777">
    <property type="term" value="P:Mo-molybdopterin cofactor biosynthetic process"/>
    <property type="evidence" value="ECO:0007669"/>
    <property type="project" value="UniProtKB-UniRule"/>
</dbReference>
<dbReference type="AlphaFoldDB" id="A0A017T9M6"/>
<protein>
    <recommendedName>
        <fullName evidence="6">Molybdopterin molybdenumtransferase</fullName>
        <ecNumber evidence="6">2.10.1.1</ecNumber>
    </recommendedName>
</protein>
<dbReference type="InterPro" id="IPR036425">
    <property type="entry name" value="MoaB/Mog-like_dom_sf"/>
</dbReference>
<evidence type="ECO:0000256" key="5">
    <source>
        <dbReference type="ARBA" id="ARBA00047317"/>
    </source>
</evidence>
<evidence type="ECO:0000313" key="9">
    <source>
        <dbReference type="Proteomes" id="UP000019678"/>
    </source>
</evidence>
<dbReference type="SUPFAM" id="SSF63867">
    <property type="entry name" value="MoeA C-terminal domain-like"/>
    <property type="match status" value="1"/>
</dbReference>
<evidence type="ECO:0000256" key="3">
    <source>
        <dbReference type="ARBA" id="ARBA00010763"/>
    </source>
</evidence>
<keyword evidence="9" id="KW-1185">Reference proteome</keyword>
<dbReference type="Proteomes" id="UP000019678">
    <property type="component" value="Unassembled WGS sequence"/>
</dbReference>
<dbReference type="eggNOG" id="COG0303">
    <property type="taxonomic scope" value="Bacteria"/>
</dbReference>
<dbReference type="SUPFAM" id="SSF63882">
    <property type="entry name" value="MoeA N-terminal region -like"/>
    <property type="match status" value="1"/>
</dbReference>
<comment type="cofactor">
    <cofactor evidence="6">
        <name>Mg(2+)</name>
        <dbReference type="ChEBI" id="CHEBI:18420"/>
    </cofactor>
</comment>
<accession>A0A017T9M6</accession>
<dbReference type="PANTHER" id="PTHR10192:SF19">
    <property type="entry name" value="MOLYBDOPTERIN BIOSYNTHESIS PROTEIN MJ0666-RELATED"/>
    <property type="match status" value="1"/>
</dbReference>
<comment type="caution">
    <text evidence="8">The sequence shown here is derived from an EMBL/GenBank/DDBJ whole genome shotgun (WGS) entry which is preliminary data.</text>
</comment>
<dbReference type="GO" id="GO:0046872">
    <property type="term" value="F:metal ion binding"/>
    <property type="evidence" value="ECO:0007669"/>
    <property type="project" value="UniProtKB-UniRule"/>
</dbReference>
<organism evidence="8 9">
    <name type="scientific">Chondromyces apiculatus DSM 436</name>
    <dbReference type="NCBI Taxonomy" id="1192034"/>
    <lineage>
        <taxon>Bacteria</taxon>
        <taxon>Pseudomonadati</taxon>
        <taxon>Myxococcota</taxon>
        <taxon>Polyangia</taxon>
        <taxon>Polyangiales</taxon>
        <taxon>Polyangiaceae</taxon>
        <taxon>Chondromyces</taxon>
    </lineage>
</organism>
<sequence>MRRDVRMRGFRERTSVEAALAILEARVGRLGDERVPLVEACGRVASEEVTASVSVPHFARAAMDGYALRGEATFGATAFAPVALQLVGASWPGRPFGGAVGAREAVRITTGAPVPEGADAVLMAEYADEEPSNAARPRVWAREAVPPGKHVAQVGEDLLAGAAVVAAGRKLRPQDLGVLASTGVGSVRVIRRPSVHILVTGDELLPPGSIPEGARIVDANSLVLGALARRDGAAEVTVTYVADRREAVRAAMGGAPEDVVLVSGGSSVGPEDHAPLVLAEIGEVAVHGVAVRPSSPAGFGFLPDGRAVFLLPGNPVSCLCAYELFAGPSIRGLGGLPRAWPHRRRRCTVGRRIVSEIGRMDYVRVRIEEERVIPLMTSGASILTSTTRADGVVLVPADEEGYGEGAEVEVLLYD</sequence>
<dbReference type="Pfam" id="PF03453">
    <property type="entry name" value="MoeA_N"/>
    <property type="match status" value="1"/>
</dbReference>
<keyword evidence="6" id="KW-0460">Magnesium</keyword>
<proteinExistence type="inferred from homology"/>
<dbReference type="SMART" id="SM00852">
    <property type="entry name" value="MoCF_biosynth"/>
    <property type="match status" value="1"/>
</dbReference>
<keyword evidence="6" id="KW-0479">Metal-binding</keyword>
<dbReference type="STRING" id="1192034.CAP_2432"/>
<dbReference type="SUPFAM" id="SSF53218">
    <property type="entry name" value="Molybdenum cofactor biosynthesis proteins"/>
    <property type="match status" value="1"/>
</dbReference>
<dbReference type="UniPathway" id="UPA00344"/>
<dbReference type="Gene3D" id="3.40.980.10">
    <property type="entry name" value="MoaB/Mog-like domain"/>
    <property type="match status" value="1"/>
</dbReference>
<dbReference type="Pfam" id="PF00994">
    <property type="entry name" value="MoCF_biosynth"/>
    <property type="match status" value="1"/>
</dbReference>
<dbReference type="Gene3D" id="2.40.340.10">
    <property type="entry name" value="MoeA, C-terminal, domain IV"/>
    <property type="match status" value="1"/>
</dbReference>
<dbReference type="EMBL" id="ASRX01000019">
    <property type="protein sequence ID" value="EYF05973.1"/>
    <property type="molecule type" value="Genomic_DNA"/>
</dbReference>
<dbReference type="InterPro" id="IPR036688">
    <property type="entry name" value="MoeA_C_domain_IV_sf"/>
</dbReference>
<dbReference type="InterPro" id="IPR005110">
    <property type="entry name" value="MoeA_linker/N"/>
</dbReference>
<name>A0A017T9M6_9BACT</name>
<dbReference type="InterPro" id="IPR038987">
    <property type="entry name" value="MoeA-like"/>
</dbReference>
<dbReference type="NCBIfam" id="NF045515">
    <property type="entry name" value="Glp_gephyrin"/>
    <property type="match status" value="1"/>
</dbReference>
<dbReference type="CDD" id="cd00887">
    <property type="entry name" value="MoeA"/>
    <property type="match status" value="1"/>
</dbReference>
<keyword evidence="6" id="KW-0808">Transferase</keyword>
<dbReference type="InterPro" id="IPR005111">
    <property type="entry name" value="MoeA_C_domain_IV"/>
</dbReference>
<evidence type="ECO:0000256" key="1">
    <source>
        <dbReference type="ARBA" id="ARBA00002901"/>
    </source>
</evidence>
<comment type="pathway">
    <text evidence="2 6">Cofactor biosynthesis; molybdopterin biosynthesis.</text>
</comment>
<dbReference type="InterPro" id="IPR036135">
    <property type="entry name" value="MoeA_linker/N_sf"/>
</dbReference>
<gene>
    <name evidence="8" type="ORF">CAP_2432</name>
</gene>
<comment type="function">
    <text evidence="1 6">Catalyzes the insertion of molybdate into adenylated molybdopterin with the concomitant release of AMP.</text>
</comment>
<evidence type="ECO:0000256" key="6">
    <source>
        <dbReference type="RuleBase" id="RU365090"/>
    </source>
</evidence>
<evidence type="ECO:0000313" key="8">
    <source>
        <dbReference type="EMBL" id="EYF05973.1"/>
    </source>
</evidence>
<feature type="domain" description="MoaB/Mog" evidence="7">
    <location>
        <begin position="196"/>
        <end position="332"/>
    </location>
</feature>
<comment type="catalytic activity">
    <reaction evidence="5">
        <text>adenylyl-molybdopterin + molybdate = Mo-molybdopterin + AMP + H(+)</text>
        <dbReference type="Rhea" id="RHEA:35047"/>
        <dbReference type="ChEBI" id="CHEBI:15378"/>
        <dbReference type="ChEBI" id="CHEBI:36264"/>
        <dbReference type="ChEBI" id="CHEBI:62727"/>
        <dbReference type="ChEBI" id="CHEBI:71302"/>
        <dbReference type="ChEBI" id="CHEBI:456215"/>
        <dbReference type="EC" id="2.10.1.1"/>
    </reaction>
</comment>
<dbReference type="EC" id="2.10.1.1" evidence="6"/>
<dbReference type="InterPro" id="IPR001453">
    <property type="entry name" value="MoaB/Mog_dom"/>
</dbReference>
<dbReference type="Gene3D" id="3.90.105.10">
    <property type="entry name" value="Molybdopterin biosynthesis moea protein, domain 2"/>
    <property type="match status" value="1"/>
</dbReference>
<keyword evidence="4 6" id="KW-0501">Molybdenum cofactor biosynthesis</keyword>
<dbReference type="PANTHER" id="PTHR10192">
    <property type="entry name" value="MOLYBDOPTERIN BIOSYNTHESIS PROTEIN"/>
    <property type="match status" value="1"/>
</dbReference>
<evidence type="ECO:0000256" key="2">
    <source>
        <dbReference type="ARBA" id="ARBA00005046"/>
    </source>
</evidence>
<comment type="similarity">
    <text evidence="3 6">Belongs to the MoeA family.</text>
</comment>